<organism evidence="3 4">
    <name type="scientific">Oryza sativa subsp. japonica</name>
    <name type="common">Rice</name>
    <dbReference type="NCBI Taxonomy" id="39947"/>
    <lineage>
        <taxon>Eukaryota</taxon>
        <taxon>Viridiplantae</taxon>
        <taxon>Streptophyta</taxon>
        <taxon>Embryophyta</taxon>
        <taxon>Tracheophyta</taxon>
        <taxon>Spermatophyta</taxon>
        <taxon>Magnoliopsida</taxon>
        <taxon>Liliopsida</taxon>
        <taxon>Poales</taxon>
        <taxon>Poaceae</taxon>
        <taxon>BOP clade</taxon>
        <taxon>Oryzoideae</taxon>
        <taxon>Oryzeae</taxon>
        <taxon>Oryzinae</taxon>
        <taxon>Oryza</taxon>
        <taxon>Oryza sativa</taxon>
    </lineage>
</organism>
<evidence type="ECO:0000256" key="2">
    <source>
        <dbReference type="SAM" id="Phobius"/>
    </source>
</evidence>
<accession>C7J0D4</accession>
<protein>
    <submittedName>
        <fullName evidence="3">Os03g0425033 protein</fullName>
    </submittedName>
</protein>
<keyword evidence="2" id="KW-0472">Membrane</keyword>
<evidence type="ECO:0000256" key="1">
    <source>
        <dbReference type="SAM" id="MobiDB-lite"/>
    </source>
</evidence>
<keyword evidence="2" id="KW-1133">Transmembrane helix</keyword>
<dbReference type="AlphaFoldDB" id="C7J0D4"/>
<proteinExistence type="predicted"/>
<reference evidence="3 4" key="1">
    <citation type="journal article" date="2005" name="Nature">
        <title>The map-based sequence of the rice genome.</title>
        <authorList>
            <consortium name="International rice genome sequencing project (IRGSP)"/>
            <person name="Matsumoto T."/>
            <person name="Wu J."/>
            <person name="Kanamori H."/>
            <person name="Katayose Y."/>
            <person name="Fujisawa M."/>
            <person name="Namiki N."/>
            <person name="Mizuno H."/>
            <person name="Yamamoto K."/>
            <person name="Antonio B.A."/>
            <person name="Baba T."/>
            <person name="Sakata K."/>
            <person name="Nagamura Y."/>
            <person name="Aoki H."/>
            <person name="Arikawa K."/>
            <person name="Arita K."/>
            <person name="Bito T."/>
            <person name="Chiden Y."/>
            <person name="Fujitsuka N."/>
            <person name="Fukunaka R."/>
            <person name="Hamada M."/>
            <person name="Harada C."/>
            <person name="Hayashi A."/>
            <person name="Hijishita S."/>
            <person name="Honda M."/>
            <person name="Hosokawa S."/>
            <person name="Ichikawa Y."/>
            <person name="Idonuma A."/>
            <person name="Iijima M."/>
            <person name="Ikeda M."/>
            <person name="Ikeno M."/>
            <person name="Ito K."/>
            <person name="Ito S."/>
            <person name="Ito T."/>
            <person name="Ito Y."/>
            <person name="Ito Y."/>
            <person name="Iwabuchi A."/>
            <person name="Kamiya K."/>
            <person name="Karasawa W."/>
            <person name="Kurita K."/>
            <person name="Katagiri S."/>
            <person name="Kikuta A."/>
            <person name="Kobayashi H."/>
            <person name="Kobayashi N."/>
            <person name="Machita K."/>
            <person name="Maehara T."/>
            <person name="Masukawa M."/>
            <person name="Mizubayashi T."/>
            <person name="Mukai Y."/>
            <person name="Nagasaki H."/>
            <person name="Nagata Y."/>
            <person name="Naito S."/>
            <person name="Nakashima M."/>
            <person name="Nakama Y."/>
            <person name="Nakamichi Y."/>
            <person name="Nakamura M."/>
            <person name="Meguro A."/>
            <person name="Negishi M."/>
            <person name="Ohta I."/>
            <person name="Ohta T."/>
            <person name="Okamoto M."/>
            <person name="Ono N."/>
            <person name="Saji S."/>
            <person name="Sakaguchi M."/>
            <person name="Sakai K."/>
            <person name="Shibata M."/>
            <person name="Shimokawa T."/>
            <person name="Song J."/>
            <person name="Takazaki Y."/>
            <person name="Terasawa K."/>
            <person name="Tsugane M."/>
            <person name="Tsuji K."/>
            <person name="Ueda S."/>
            <person name="Waki K."/>
            <person name="Yamagata H."/>
            <person name="Yamamoto M."/>
            <person name="Yamamoto S."/>
            <person name="Yamane H."/>
            <person name="Yoshiki S."/>
            <person name="Yoshihara R."/>
            <person name="Yukawa K."/>
            <person name="Zhong H."/>
            <person name="Yano M."/>
            <person name="Yuan Q."/>
            <person name="Ouyang S."/>
            <person name="Liu J."/>
            <person name="Jones K.M."/>
            <person name="Gansberger K."/>
            <person name="Moffat K."/>
            <person name="Hill J."/>
            <person name="Bera J."/>
            <person name="Fadrosh D."/>
            <person name="Jin S."/>
            <person name="Johri S."/>
            <person name="Kim M."/>
            <person name="Overton L."/>
            <person name="Reardon M."/>
            <person name="Tsitrin T."/>
            <person name="Vuong H."/>
            <person name="Weaver B."/>
            <person name="Ciecko A."/>
            <person name="Tallon L."/>
            <person name="Jackson J."/>
            <person name="Pai G."/>
            <person name="Aken S.V."/>
            <person name="Utterback T."/>
            <person name="Reidmuller S."/>
            <person name="Feldblyum T."/>
            <person name="Hsiao J."/>
            <person name="Zismann V."/>
            <person name="Iobst S."/>
            <person name="de Vazeille A.R."/>
            <person name="Buell C.R."/>
            <person name="Ying K."/>
            <person name="Li Y."/>
            <person name="Lu T."/>
            <person name="Huang Y."/>
            <person name="Zhao Q."/>
            <person name="Feng Q."/>
            <person name="Zhang L."/>
            <person name="Zhu J."/>
            <person name="Weng Q."/>
            <person name="Mu J."/>
            <person name="Lu Y."/>
            <person name="Fan D."/>
            <person name="Liu Y."/>
            <person name="Guan J."/>
            <person name="Zhang Y."/>
            <person name="Yu S."/>
            <person name="Liu X."/>
            <person name="Zhang Y."/>
            <person name="Hong G."/>
            <person name="Han B."/>
            <person name="Choisne N."/>
            <person name="Demange N."/>
            <person name="Orjeda G."/>
            <person name="Samain S."/>
            <person name="Cattolico L."/>
            <person name="Pelletier E."/>
            <person name="Couloux A."/>
            <person name="Segurens B."/>
            <person name="Wincker P."/>
            <person name="D'Hont A."/>
            <person name="Scarpelli C."/>
            <person name="Weissenbach J."/>
            <person name="Salanoubat M."/>
            <person name="Quetier F."/>
            <person name="Yu Y."/>
            <person name="Kim H.R."/>
            <person name="Rambo T."/>
            <person name="Currie J."/>
            <person name="Collura K."/>
            <person name="Luo M."/>
            <person name="Yang T."/>
            <person name="Ammiraju J.S.S."/>
            <person name="Engler F."/>
            <person name="Soderlund C."/>
            <person name="Wing R.A."/>
            <person name="Palmer L.E."/>
            <person name="de la Bastide M."/>
            <person name="Spiegel L."/>
            <person name="Nascimento L."/>
            <person name="Zutavern T."/>
            <person name="O'Shaughnessy A."/>
            <person name="Dike S."/>
            <person name="Dedhia N."/>
            <person name="Preston R."/>
            <person name="Balija V."/>
            <person name="McCombie W.R."/>
            <person name="Chow T."/>
            <person name="Chen H."/>
            <person name="Chung M."/>
            <person name="Chen C."/>
            <person name="Shaw J."/>
            <person name="Wu H."/>
            <person name="Hsiao K."/>
            <person name="Chao Y."/>
            <person name="Chu M."/>
            <person name="Cheng C."/>
            <person name="Hour A."/>
            <person name="Lee P."/>
            <person name="Lin S."/>
            <person name="Lin Y."/>
            <person name="Liou J."/>
            <person name="Liu S."/>
            <person name="Hsing Y."/>
            <person name="Raghuvanshi S."/>
            <person name="Mohanty A."/>
            <person name="Bharti A.K."/>
            <person name="Gaur A."/>
            <person name="Gupta V."/>
            <person name="Kumar D."/>
            <person name="Ravi V."/>
            <person name="Vij S."/>
            <person name="Kapur A."/>
            <person name="Khurana P."/>
            <person name="Khurana P."/>
            <person name="Khurana J.P."/>
            <person name="Tyagi A.K."/>
            <person name="Gaikwad K."/>
            <person name="Singh A."/>
            <person name="Dalal V."/>
            <person name="Srivastava S."/>
            <person name="Dixit A."/>
            <person name="Pal A.K."/>
            <person name="Ghazi I.A."/>
            <person name="Yadav M."/>
            <person name="Pandit A."/>
            <person name="Bhargava A."/>
            <person name="Sureshbabu K."/>
            <person name="Batra K."/>
            <person name="Sharma T.R."/>
            <person name="Mohapatra T."/>
            <person name="Singh N.K."/>
            <person name="Messing J."/>
            <person name="Nelson A.B."/>
            <person name="Fuks G."/>
            <person name="Kavchok S."/>
            <person name="Keizer G."/>
            <person name="Linton E."/>
            <person name="Llaca V."/>
            <person name="Song R."/>
            <person name="Tanyolac B."/>
            <person name="Young S."/>
            <person name="Ho-Il K."/>
            <person name="Hahn J.H."/>
            <person name="Sangsakoo G."/>
            <person name="Vanavichit A."/>
            <person name="de Mattos Luiz.A.T."/>
            <person name="Zimmer P.D."/>
            <person name="Malone G."/>
            <person name="Dellagostin O."/>
            <person name="de Oliveira A.C."/>
            <person name="Bevan M."/>
            <person name="Bancroft I."/>
            <person name="Minx P."/>
            <person name="Cordum H."/>
            <person name="Wilson R."/>
            <person name="Cheng Z."/>
            <person name="Jin W."/>
            <person name="Jiang J."/>
            <person name="Leong S.A."/>
            <person name="Iwama H."/>
            <person name="Gojobori T."/>
            <person name="Itoh T."/>
            <person name="Niimura Y."/>
            <person name="Fujii Y."/>
            <person name="Habara T."/>
            <person name="Sakai H."/>
            <person name="Sato Y."/>
            <person name="Wilson G."/>
            <person name="Kumar K."/>
            <person name="McCouch S."/>
            <person name="Juretic N."/>
            <person name="Hoen D."/>
            <person name="Wright S."/>
            <person name="Bruskiewich R."/>
            <person name="Bureau T."/>
            <person name="Miyao A."/>
            <person name="Hirochika H."/>
            <person name="Nishikawa T."/>
            <person name="Kadowaki K."/>
            <person name="Sugiura M."/>
            <person name="Burr B."/>
            <person name="Sasaki T."/>
        </authorList>
    </citation>
    <scope>NUCLEOTIDE SEQUENCE [LARGE SCALE GENOMIC DNA]</scope>
    <source>
        <strain evidence="4">cv. Nipponbare</strain>
    </source>
</reference>
<feature type="compositionally biased region" description="Low complexity" evidence="1">
    <location>
        <begin position="148"/>
        <end position="164"/>
    </location>
</feature>
<dbReference type="Proteomes" id="UP000000763">
    <property type="component" value="Chromosome 3"/>
</dbReference>
<sequence>MLETPCGEHSGRATIASPTSMDMSLLRAKPSRCVCSMDTASMFLAMRWSAVAMLSGVSGDGLRPLATAATTSAVSASTSSAVRASTMDLLRDTSWLRLDGAAGEKAESVWMNCSLFLWRFSSNMPSANCATLSSRSSSSPPPARRASRSSSASSSSSSSSSVSRGGLGSAAFFCFKFVFLDFFFLFFFLGEATIRWSEGERPRASMERRAERRARTHQSLVSAGRERSRDGEGDGDADAASGSEGRRTEESGFHCSPPVDCAECRSSG</sequence>
<dbReference type="KEGG" id="dosa:Os03g0425033"/>
<feature type="region of interest" description="Disordered" evidence="1">
    <location>
        <begin position="199"/>
        <end position="268"/>
    </location>
</feature>
<evidence type="ECO:0000313" key="4">
    <source>
        <dbReference type="Proteomes" id="UP000000763"/>
    </source>
</evidence>
<evidence type="ECO:0000313" key="3">
    <source>
        <dbReference type="EMBL" id="BAH92207.1"/>
    </source>
</evidence>
<feature type="region of interest" description="Disordered" evidence="1">
    <location>
        <begin position="131"/>
        <end position="165"/>
    </location>
</feature>
<keyword evidence="2" id="KW-0812">Transmembrane</keyword>
<feature type="compositionally biased region" description="Basic and acidic residues" evidence="1">
    <location>
        <begin position="199"/>
        <end position="210"/>
    </location>
</feature>
<reference evidence="4" key="2">
    <citation type="journal article" date="2008" name="Nucleic Acids Res.">
        <title>The rice annotation project database (RAP-DB): 2008 update.</title>
        <authorList>
            <consortium name="The rice annotation project (RAP)"/>
        </authorList>
    </citation>
    <scope>GENOME REANNOTATION</scope>
    <source>
        <strain evidence="4">cv. Nipponbare</strain>
    </source>
</reference>
<gene>
    <name evidence="3" type="ordered locus">Os03g0425033</name>
</gene>
<feature type="transmembrane region" description="Helical" evidence="2">
    <location>
        <begin position="167"/>
        <end position="189"/>
    </location>
</feature>
<dbReference type="EMBL" id="AP008209">
    <property type="protein sequence ID" value="BAH92207.1"/>
    <property type="molecule type" value="Genomic_DNA"/>
</dbReference>
<name>C7J0D4_ORYSJ</name>